<dbReference type="InterPro" id="IPR006197">
    <property type="entry name" value="Peptidase_S24_LexA"/>
</dbReference>
<dbReference type="GO" id="GO:0006260">
    <property type="term" value="P:DNA replication"/>
    <property type="evidence" value="ECO:0007669"/>
    <property type="project" value="UniProtKB-KW"/>
</dbReference>
<sequence length="210" mass="23270">MKDLTTRQHEILGFIQLHFRQENFWPSIREIQTHFGFRSTNAVMGHLRALERKGYISRVPGQARAFRVTYDDGETPPADSTDVIDIPIYGHITAGYPDGVETGGAIGRLQIDVDTAGVRRNHRAFALKVRGESMIGAGIFDGDIVIVEPGLPKHGDIVAALIDGETTLKRFMQKPNHPPYLKAENPDYPQLHPVAELVIQGIAKAVVRSL</sequence>
<dbReference type="Pfam" id="PF00717">
    <property type="entry name" value="Peptidase_S24"/>
    <property type="match status" value="1"/>
</dbReference>
<keyword evidence="7" id="KW-0805">Transcription regulation</keyword>
<feature type="domain" description="Peptidase S24/S26A/S26B/S26C" evidence="13">
    <location>
        <begin position="87"/>
        <end position="195"/>
    </location>
</feature>
<proteinExistence type="inferred from homology"/>
<evidence type="ECO:0000256" key="8">
    <source>
        <dbReference type="ARBA" id="ARBA00023125"/>
    </source>
</evidence>
<keyword evidence="3" id="KW-0235">DNA replication</keyword>
<dbReference type="GO" id="GO:0006508">
    <property type="term" value="P:proteolysis"/>
    <property type="evidence" value="ECO:0007669"/>
    <property type="project" value="InterPro"/>
</dbReference>
<accession>A0A842HF85</accession>
<dbReference type="GO" id="GO:0009432">
    <property type="term" value="P:SOS response"/>
    <property type="evidence" value="ECO:0007669"/>
    <property type="project" value="UniProtKB-KW"/>
</dbReference>
<evidence type="ECO:0000313" key="16">
    <source>
        <dbReference type="Proteomes" id="UP000546464"/>
    </source>
</evidence>
<evidence type="ECO:0000256" key="3">
    <source>
        <dbReference type="ARBA" id="ARBA00022705"/>
    </source>
</evidence>
<dbReference type="FunFam" id="1.10.10.10:FF:000009">
    <property type="entry name" value="LexA repressor"/>
    <property type="match status" value="1"/>
</dbReference>
<dbReference type="GO" id="GO:0045892">
    <property type="term" value="P:negative regulation of DNA-templated transcription"/>
    <property type="evidence" value="ECO:0007669"/>
    <property type="project" value="InterPro"/>
</dbReference>
<keyword evidence="9" id="KW-0804">Transcription</keyword>
<dbReference type="InterPro" id="IPR036286">
    <property type="entry name" value="LexA/Signal_pep-like_sf"/>
</dbReference>
<dbReference type="CDD" id="cd06529">
    <property type="entry name" value="S24_LexA-like"/>
    <property type="match status" value="1"/>
</dbReference>
<keyword evidence="2" id="KW-0678">Repressor</keyword>
<dbReference type="GO" id="GO:0003677">
    <property type="term" value="F:DNA binding"/>
    <property type="evidence" value="ECO:0007669"/>
    <property type="project" value="UniProtKB-KW"/>
</dbReference>
<keyword evidence="5 12" id="KW-0378">Hydrolase</keyword>
<dbReference type="Gene3D" id="1.10.10.10">
    <property type="entry name" value="Winged helix-like DNA-binding domain superfamily/Winged helix DNA-binding domain"/>
    <property type="match status" value="1"/>
</dbReference>
<dbReference type="InterPro" id="IPR015927">
    <property type="entry name" value="Peptidase_S24_S26A/B/C"/>
</dbReference>
<evidence type="ECO:0000256" key="1">
    <source>
        <dbReference type="ARBA" id="ARBA00007484"/>
    </source>
</evidence>
<evidence type="ECO:0000256" key="2">
    <source>
        <dbReference type="ARBA" id="ARBA00022491"/>
    </source>
</evidence>
<evidence type="ECO:0000256" key="9">
    <source>
        <dbReference type="ARBA" id="ARBA00023163"/>
    </source>
</evidence>
<dbReference type="Pfam" id="PF01726">
    <property type="entry name" value="LexA_DNA_bind"/>
    <property type="match status" value="1"/>
</dbReference>
<dbReference type="RefSeq" id="WP_185674957.1">
    <property type="nucleotide sequence ID" value="NZ_JACHVB010000020.1"/>
</dbReference>
<dbReference type="PRINTS" id="PR00726">
    <property type="entry name" value="LEXASERPTASE"/>
</dbReference>
<keyword evidence="6 12" id="KW-0068">Autocatalytic cleavage</keyword>
<dbReference type="NCBIfam" id="TIGR00498">
    <property type="entry name" value="lexA"/>
    <property type="match status" value="1"/>
</dbReference>
<dbReference type="InterPro" id="IPR006200">
    <property type="entry name" value="LexA"/>
</dbReference>
<evidence type="ECO:0000256" key="4">
    <source>
        <dbReference type="ARBA" id="ARBA00022763"/>
    </source>
</evidence>
<feature type="domain" description="LexA repressor DNA-binding" evidence="14">
    <location>
        <begin position="1"/>
        <end position="65"/>
    </location>
</feature>
<dbReference type="EC" id="3.4.21.88" evidence="15"/>
<dbReference type="InterPro" id="IPR039418">
    <property type="entry name" value="LexA-like"/>
</dbReference>
<evidence type="ECO:0000256" key="11">
    <source>
        <dbReference type="ARBA" id="ARBA00023236"/>
    </source>
</evidence>
<dbReference type="AlphaFoldDB" id="A0A842HF85"/>
<dbReference type="SUPFAM" id="SSF46785">
    <property type="entry name" value="Winged helix' DNA-binding domain"/>
    <property type="match status" value="1"/>
</dbReference>
<dbReference type="InterPro" id="IPR036388">
    <property type="entry name" value="WH-like_DNA-bd_sf"/>
</dbReference>
<evidence type="ECO:0000256" key="12">
    <source>
        <dbReference type="RuleBase" id="RU003991"/>
    </source>
</evidence>
<keyword evidence="10" id="KW-0234">DNA repair</keyword>
<comment type="similarity">
    <text evidence="1 12">Belongs to the peptidase S24 family.</text>
</comment>
<keyword evidence="11" id="KW-0742">SOS response</keyword>
<evidence type="ECO:0000259" key="13">
    <source>
        <dbReference type="Pfam" id="PF00717"/>
    </source>
</evidence>
<dbReference type="InterPro" id="IPR050077">
    <property type="entry name" value="LexA_repressor"/>
</dbReference>
<organism evidence="15 16">
    <name type="scientific">Ruficoccus amylovorans</name>
    <dbReference type="NCBI Taxonomy" id="1804625"/>
    <lineage>
        <taxon>Bacteria</taxon>
        <taxon>Pseudomonadati</taxon>
        <taxon>Verrucomicrobiota</taxon>
        <taxon>Opitutia</taxon>
        <taxon>Puniceicoccales</taxon>
        <taxon>Cerasicoccaceae</taxon>
        <taxon>Ruficoccus</taxon>
    </lineage>
</organism>
<dbReference type="InterPro" id="IPR006199">
    <property type="entry name" value="LexA_DNA-bd_dom"/>
</dbReference>
<keyword evidence="4" id="KW-0227">DNA damage</keyword>
<comment type="caution">
    <text evidence="15">The sequence shown here is derived from an EMBL/GenBank/DDBJ whole genome shotgun (WGS) entry which is preliminary data.</text>
</comment>
<dbReference type="InterPro" id="IPR036390">
    <property type="entry name" value="WH_DNA-bd_sf"/>
</dbReference>
<dbReference type="PANTHER" id="PTHR33516:SF2">
    <property type="entry name" value="LEXA REPRESSOR-RELATED"/>
    <property type="match status" value="1"/>
</dbReference>
<dbReference type="Proteomes" id="UP000546464">
    <property type="component" value="Unassembled WGS sequence"/>
</dbReference>
<evidence type="ECO:0000256" key="5">
    <source>
        <dbReference type="ARBA" id="ARBA00022801"/>
    </source>
</evidence>
<dbReference type="GO" id="GO:0004252">
    <property type="term" value="F:serine-type endopeptidase activity"/>
    <property type="evidence" value="ECO:0007669"/>
    <property type="project" value="UniProtKB-EC"/>
</dbReference>
<dbReference type="GO" id="GO:0006281">
    <property type="term" value="P:DNA repair"/>
    <property type="evidence" value="ECO:0007669"/>
    <property type="project" value="UniProtKB-KW"/>
</dbReference>
<evidence type="ECO:0000259" key="14">
    <source>
        <dbReference type="Pfam" id="PF01726"/>
    </source>
</evidence>
<gene>
    <name evidence="15" type="primary">lexA</name>
    <name evidence="15" type="ORF">H5P28_06820</name>
</gene>
<reference evidence="15 16" key="1">
    <citation type="submission" date="2020-07" db="EMBL/GenBank/DDBJ databases">
        <authorList>
            <person name="Feng X."/>
        </authorList>
    </citation>
    <scope>NUCLEOTIDE SEQUENCE [LARGE SCALE GENOMIC DNA]</scope>
    <source>
        <strain evidence="15 16">JCM31066</strain>
    </source>
</reference>
<dbReference type="Gene3D" id="2.10.109.10">
    <property type="entry name" value="Umud Fragment, subunit A"/>
    <property type="match status" value="1"/>
</dbReference>
<evidence type="ECO:0000313" key="15">
    <source>
        <dbReference type="EMBL" id="MBC2593971.1"/>
    </source>
</evidence>
<keyword evidence="16" id="KW-1185">Reference proteome</keyword>
<evidence type="ECO:0000256" key="7">
    <source>
        <dbReference type="ARBA" id="ARBA00023015"/>
    </source>
</evidence>
<dbReference type="PANTHER" id="PTHR33516">
    <property type="entry name" value="LEXA REPRESSOR"/>
    <property type="match status" value="1"/>
</dbReference>
<dbReference type="EMBL" id="JACHVB010000020">
    <property type="protein sequence ID" value="MBC2593971.1"/>
    <property type="molecule type" value="Genomic_DNA"/>
</dbReference>
<name>A0A842HF85_9BACT</name>
<evidence type="ECO:0000256" key="6">
    <source>
        <dbReference type="ARBA" id="ARBA00022813"/>
    </source>
</evidence>
<protein>
    <submittedName>
        <fullName evidence="15">Repressor LexA</fullName>
        <ecNumber evidence="15">3.4.21.88</ecNumber>
    </submittedName>
</protein>
<dbReference type="SUPFAM" id="SSF51306">
    <property type="entry name" value="LexA/Signal peptidase"/>
    <property type="match status" value="1"/>
</dbReference>
<evidence type="ECO:0000256" key="10">
    <source>
        <dbReference type="ARBA" id="ARBA00023204"/>
    </source>
</evidence>
<keyword evidence="8" id="KW-0238">DNA-binding</keyword>